<dbReference type="GO" id="GO:0003676">
    <property type="term" value="F:nucleic acid binding"/>
    <property type="evidence" value="ECO:0007669"/>
    <property type="project" value="InterPro"/>
</dbReference>
<keyword evidence="1" id="KW-0479">Metal-binding</keyword>
<dbReference type="GO" id="GO:0008270">
    <property type="term" value="F:zinc ion binding"/>
    <property type="evidence" value="ECO:0007669"/>
    <property type="project" value="UniProtKB-KW"/>
</dbReference>
<dbReference type="InterPro" id="IPR001878">
    <property type="entry name" value="Znf_CCHC"/>
</dbReference>
<dbReference type="SMART" id="SM00343">
    <property type="entry name" value="ZnF_C2HC"/>
    <property type="match status" value="1"/>
</dbReference>
<evidence type="ECO:0000313" key="4">
    <source>
        <dbReference type="EMBL" id="GEU88887.1"/>
    </source>
</evidence>
<keyword evidence="1" id="KW-0863">Zinc-finger</keyword>
<feature type="region of interest" description="Disordered" evidence="2">
    <location>
        <begin position="385"/>
        <end position="404"/>
    </location>
</feature>
<feature type="region of interest" description="Disordered" evidence="2">
    <location>
        <begin position="305"/>
        <end position="332"/>
    </location>
</feature>
<reference evidence="4" key="1">
    <citation type="journal article" date="2019" name="Sci. Rep.">
        <title>Draft genome of Tanacetum cinerariifolium, the natural source of mosquito coil.</title>
        <authorList>
            <person name="Yamashiro T."/>
            <person name="Shiraishi A."/>
            <person name="Satake H."/>
            <person name="Nakayama K."/>
        </authorList>
    </citation>
    <scope>NUCLEOTIDE SEQUENCE</scope>
</reference>
<dbReference type="Pfam" id="PF00098">
    <property type="entry name" value="zf-CCHC"/>
    <property type="match status" value="1"/>
</dbReference>
<dbReference type="EMBL" id="BKCJ010009844">
    <property type="protein sequence ID" value="GEU88887.1"/>
    <property type="molecule type" value="Genomic_DNA"/>
</dbReference>
<comment type="caution">
    <text evidence="4">The sequence shown here is derived from an EMBL/GenBank/DDBJ whole genome shotgun (WGS) entry which is preliminary data.</text>
</comment>
<feature type="domain" description="CCHC-type" evidence="3">
    <location>
        <begin position="353"/>
        <end position="366"/>
    </location>
</feature>
<accession>A0A6L2NTD6</accession>
<name>A0A6L2NTD6_TANCI</name>
<feature type="compositionally biased region" description="Basic residues" evidence="2">
    <location>
        <begin position="385"/>
        <end position="398"/>
    </location>
</feature>
<evidence type="ECO:0000259" key="3">
    <source>
        <dbReference type="PROSITE" id="PS50158"/>
    </source>
</evidence>
<feature type="compositionally biased region" description="Polar residues" evidence="2">
    <location>
        <begin position="322"/>
        <end position="332"/>
    </location>
</feature>
<dbReference type="AlphaFoldDB" id="A0A6L2NTD6"/>
<gene>
    <name evidence="4" type="ORF">Tci_060865</name>
</gene>
<dbReference type="PROSITE" id="PS50158">
    <property type="entry name" value="ZF_CCHC"/>
    <property type="match status" value="1"/>
</dbReference>
<organism evidence="4">
    <name type="scientific">Tanacetum cinerariifolium</name>
    <name type="common">Dalmatian daisy</name>
    <name type="synonym">Chrysanthemum cinerariifolium</name>
    <dbReference type="NCBI Taxonomy" id="118510"/>
    <lineage>
        <taxon>Eukaryota</taxon>
        <taxon>Viridiplantae</taxon>
        <taxon>Streptophyta</taxon>
        <taxon>Embryophyta</taxon>
        <taxon>Tracheophyta</taxon>
        <taxon>Spermatophyta</taxon>
        <taxon>Magnoliopsida</taxon>
        <taxon>eudicotyledons</taxon>
        <taxon>Gunneridae</taxon>
        <taxon>Pentapetalae</taxon>
        <taxon>asterids</taxon>
        <taxon>campanulids</taxon>
        <taxon>Asterales</taxon>
        <taxon>Asteraceae</taxon>
        <taxon>Asteroideae</taxon>
        <taxon>Anthemideae</taxon>
        <taxon>Anthemidinae</taxon>
        <taxon>Tanacetum</taxon>
    </lineage>
</organism>
<evidence type="ECO:0000256" key="1">
    <source>
        <dbReference type="PROSITE-ProRule" id="PRU00047"/>
    </source>
</evidence>
<evidence type="ECO:0000256" key="2">
    <source>
        <dbReference type="SAM" id="MobiDB-lite"/>
    </source>
</evidence>
<sequence>MIAEHSSLSLTCHTPLAAETWEVILNGVSPPPTRFVDGVEKPYPPTTVEEKLVMKNELKARDLETLSLDDLYNNLKIYEAEVMGSSSTTQNTQNVAFVSSNNTDNTNKVVNIAHGVSAINFKTNDSNLPNVDSPRDGLKVEMAMLTMRARRFLQKTGRNLGNEGLLRIKTTGTGRHPEGLCQLKMDQLILHLWLILLQALQVLQTQTLRLLESKQCDKSKTGLWYDSQGFDSQVLENQVNDKYNTSERYHAVPSPYTGNFMTPKPDLVFVDEHVVSESFTRLPGIAKSKVKSSEIKFKIHVKSPRKFVKQEENNRQTKYPRKNSQSPRENQRNWNNLMTQRLRDKFEFKNNACYKCGRFNHLIKDCDSDKRKMLENPIRKNARRVNHQKSQRLSHPHSKGNFVPKAVLTNSGLKTLNTVRQTSSRAAISVNIARPINTAYPRSIVNGSNPRQEFQEKGVIDSGCPRHMTRNMSYLFEYEEIDGGYVAFGGDLKGRKINGLKSSEDEVVDDAEKKSTEVLRKENGMFTPISIVGSTYVYLGGSIPVNADTLPNADLPTDPLMPDLEDTADTRIFSDAYDDEVEGAETDFNNLELTIVFDPIPTTRIHKDYPKEQIIGDPLSALQTRRMTKTS</sequence>
<keyword evidence="1" id="KW-0862">Zinc</keyword>
<protein>
    <submittedName>
        <fullName evidence="4">Ribonuclease H-like domain-containing protein</fullName>
    </submittedName>
</protein>
<proteinExistence type="predicted"/>